<evidence type="ECO:0000256" key="1">
    <source>
        <dbReference type="SAM" id="MobiDB-lite"/>
    </source>
</evidence>
<dbReference type="PANTHER" id="PTHR44163:SF1">
    <property type="entry name" value="U3 SMALL NUCLEOLAR RNA-ASSOCIATED PROTEIN 4 HOMOLOG"/>
    <property type="match status" value="1"/>
</dbReference>
<dbReference type="GO" id="GO:0003723">
    <property type="term" value="F:RNA binding"/>
    <property type="evidence" value="ECO:0007669"/>
    <property type="project" value="TreeGrafter"/>
</dbReference>
<accession>A0A384BG44</accession>
<feature type="region of interest" description="Disordered" evidence="1">
    <location>
        <begin position="134"/>
        <end position="191"/>
    </location>
</feature>
<feature type="compositionally biased region" description="Low complexity" evidence="1">
    <location>
        <begin position="137"/>
        <end position="147"/>
    </location>
</feature>
<dbReference type="GO" id="GO:0032040">
    <property type="term" value="C:small-subunit processome"/>
    <property type="evidence" value="ECO:0007669"/>
    <property type="project" value="TreeGrafter"/>
</dbReference>
<dbReference type="InterPro" id="IPR001680">
    <property type="entry name" value="WD40_rpt"/>
</dbReference>
<dbReference type="Proteomes" id="UP001652580">
    <property type="component" value="Chromosome 19"/>
</dbReference>
<keyword evidence="2" id="KW-1185">Reference proteome</keyword>
<dbReference type="Pfam" id="PF00400">
    <property type="entry name" value="WD40"/>
    <property type="match status" value="3"/>
</dbReference>
<evidence type="ECO:0000313" key="3">
    <source>
        <dbReference type="RefSeq" id="XP_007198249.2"/>
    </source>
</evidence>
<gene>
    <name evidence="3" type="primary">UTP4</name>
</gene>
<dbReference type="SUPFAM" id="SSF50998">
    <property type="entry name" value="Quinoprotein alcohol dehydrogenase-like"/>
    <property type="match status" value="1"/>
</dbReference>
<dbReference type="GO" id="GO:0034455">
    <property type="term" value="C:t-UTP complex"/>
    <property type="evidence" value="ECO:0007669"/>
    <property type="project" value="TreeGrafter"/>
</dbReference>
<proteinExistence type="predicted"/>
<dbReference type="InterPro" id="IPR046351">
    <property type="entry name" value="UTP4"/>
</dbReference>
<evidence type="ECO:0000313" key="2">
    <source>
        <dbReference type="Proteomes" id="UP001652580"/>
    </source>
</evidence>
<reference evidence="3" key="1">
    <citation type="submission" date="2025-08" db="UniProtKB">
        <authorList>
            <consortium name="RefSeq"/>
        </authorList>
    </citation>
    <scope>IDENTIFICATION</scope>
</reference>
<organism evidence="2 3">
    <name type="scientific">Balaenoptera acutorostrata</name>
    <name type="common">Common minke whale</name>
    <name type="synonym">Balaena rostrata</name>
    <dbReference type="NCBI Taxonomy" id="9767"/>
    <lineage>
        <taxon>Eukaryota</taxon>
        <taxon>Metazoa</taxon>
        <taxon>Chordata</taxon>
        <taxon>Craniata</taxon>
        <taxon>Vertebrata</taxon>
        <taxon>Euteleostomi</taxon>
        <taxon>Mammalia</taxon>
        <taxon>Eutheria</taxon>
        <taxon>Laurasiatheria</taxon>
        <taxon>Artiodactyla</taxon>
        <taxon>Whippomorpha</taxon>
        <taxon>Cetacea</taxon>
        <taxon>Mysticeti</taxon>
        <taxon>Balaenopteridae</taxon>
        <taxon>Balaenoptera</taxon>
    </lineage>
</organism>
<dbReference type="AlphaFoldDB" id="A0A384BG44"/>
<dbReference type="GeneID" id="103001007"/>
<dbReference type="InterPro" id="IPR036322">
    <property type="entry name" value="WD40_repeat_dom_sf"/>
</dbReference>
<dbReference type="RefSeq" id="XP_007198249.2">
    <property type="nucleotide sequence ID" value="XM_007198187.2"/>
</dbReference>
<dbReference type="InterPro" id="IPR015943">
    <property type="entry name" value="WD40/YVTN_repeat-like_dom_sf"/>
</dbReference>
<dbReference type="InterPro" id="IPR011047">
    <property type="entry name" value="Quinoprotein_ADH-like_sf"/>
</dbReference>
<dbReference type="GO" id="GO:0030686">
    <property type="term" value="C:90S preribosome"/>
    <property type="evidence" value="ECO:0007669"/>
    <property type="project" value="InterPro"/>
</dbReference>
<dbReference type="SUPFAM" id="SSF50978">
    <property type="entry name" value="WD40 repeat-like"/>
    <property type="match status" value="1"/>
</dbReference>
<dbReference type="CTD" id="84916"/>
<dbReference type="PANTHER" id="PTHR44163">
    <property type="entry name" value="U3 SMALL NUCLEOLAR RNA-ASSOCIATED PROTEIN 4 HOMOLOG"/>
    <property type="match status" value="1"/>
</dbReference>
<feature type="region of interest" description="Disordered" evidence="1">
    <location>
        <begin position="28"/>
        <end position="51"/>
    </location>
</feature>
<sequence length="905" mass="99867">MFPLLPGFQFYPTLATIPCWVPSPPREEPLSAHTSRFRPAPPPSPSSARARPLFPPFSRSALLAPFLPSAFRLHIAPFSTIPGPPTRGPLWVAPTSARLSPLPSPFPASPPPPAAPPLPAPRLAILLLEPRAPPGPSSLASRSLAPSSPFPARPSLPAASRAPCPRPDLQWRPPSAAPRGQRATTEPPAAVAAAASTACALPALRREHFRGRARERARMWGRGGERRAPRVASPSAGIRCVAYNNQSNRLAVSRTDGTVEIYNLSANYFQEKFFPGHESRATEALCWANGQRLFSAGLNGEIIEYDLQALNIKYAMDAFGGPIWSMAASPSGSQLLVGCEDGSVKLFQITPDKIQFERNFDRQKSRILSLSWHPAGTHIAAGSIDYISVFDVKSGSAIHKMLVDRQYMGVSKRKCIVWGVAFLSDGTVISADSAGKVQFWDSATGTLVKNHLIADADVQSIAVSDQEDSFVVGTAEGTVFHFQLVSVTSNSSEKQWVRTKPFQHHTHDVRAVAHSPIALISGGTDTHLVIRPLMEKVEVKNYDAALRKITFPHRRLVSCAKKKQLLLFQFAHHLELWRLGSTVATGKNGDTLPLSKNADHLLHLKTKGPENIICSCISPCGSWIAYSTASRFFLYRLNYEHDNINLQRVSKMPAFLRSALQILFSEDSAKLFVASNQGSLHVIRLLEGSFKHLHTFQPQSGTVESMCLLAVSPDGNWLAASGTSAGVHVYNVKQLKLHCTVPAYNFPVTALAIAPNTNNLVIAHSDQQVFEYSIPDKQYTQWSRTIQKQGFHHLWLQRDTPITHISFHPKRPMHILLHDAYMFCIIDKSLPLPNDKTLLYNPLPPTNESDIIRRRTAHAFKISKKYKPLLFMDLLDERTLVAVERPLDDIIAQLPPPIKKKKFGT</sequence>
<dbReference type="GO" id="GO:0000462">
    <property type="term" value="P:maturation of SSU-rRNA from tricistronic rRNA transcript (SSU-rRNA, 5.8S rRNA, LSU-rRNA)"/>
    <property type="evidence" value="ECO:0007669"/>
    <property type="project" value="InterPro"/>
</dbReference>
<name>A0A384BG44_BALAC</name>
<dbReference type="Gene3D" id="2.130.10.10">
    <property type="entry name" value="YVTN repeat-like/Quinoprotein amine dehydrogenase"/>
    <property type="match status" value="3"/>
</dbReference>
<dbReference type="SMART" id="SM00320">
    <property type="entry name" value="WD40"/>
    <property type="match status" value="10"/>
</dbReference>
<dbReference type="GO" id="GO:0005694">
    <property type="term" value="C:chromosome"/>
    <property type="evidence" value="ECO:0007669"/>
    <property type="project" value="UniProtKB-SubCell"/>
</dbReference>
<protein>
    <submittedName>
        <fullName evidence="3">U3 small nucleolar RNA-associated protein 4 homolog isoform X2</fullName>
    </submittedName>
</protein>